<reference evidence="3" key="1">
    <citation type="journal article" date="2015" name="Nat. Genet.">
        <title>The genome and transcriptome of the zoonotic hookworm Ancylostoma ceylanicum identify infection-specific gene families.</title>
        <authorList>
            <person name="Schwarz E.M."/>
            <person name="Hu Y."/>
            <person name="Antoshechkin I."/>
            <person name="Miller M.M."/>
            <person name="Sternberg P.W."/>
            <person name="Aroian R.V."/>
        </authorList>
    </citation>
    <scope>NUCLEOTIDE SEQUENCE</scope>
    <source>
        <strain evidence="3">HY135</strain>
    </source>
</reference>
<sequence length="383" mass="42000">MAHGLQQTVRAGIHETLFTQTNDADSNTDCLMWSPAGPSWLVEHQPPLTSVQVNTTQSSVDYSPPTKWPRATTPVNTRTADSLLLGTSADSGVGLNLTFNSPPFVNKVDQNRMSPGLRTPTSRPGIHMNATPSPFRSFRLSSFTSPTFSDRALRLSNSENVVGFRFRGGSIEKPKRIAEMTSSRVEDPGMNSVSRSLHMPSTSDTASLDQTIPMIMGDLYDSHVDSMIDDSGLFCSDVSLHATSTPLRSPPQPYGSSAIVGAVPNPYADLCIKTDPSETSVPAPSPIVMKSSPPTPSSFKRAMRDVQRQGILQPRKLLDDVNQLVRKRKESISSDCFEPPKKPLKPYSRRWMRLATGGTQSQKELTAAAHAFIERVPRFKDSW</sequence>
<protein>
    <submittedName>
        <fullName evidence="2">Uncharacterized protein</fullName>
    </submittedName>
</protein>
<feature type="region of interest" description="Disordered" evidence="1">
    <location>
        <begin position="186"/>
        <end position="205"/>
    </location>
</feature>
<feature type="region of interest" description="Disordered" evidence="1">
    <location>
        <begin position="278"/>
        <end position="297"/>
    </location>
</feature>
<dbReference type="Proteomes" id="UP000024635">
    <property type="component" value="Unassembled WGS sequence"/>
</dbReference>
<feature type="compositionally biased region" description="Polar residues" evidence="1">
    <location>
        <begin position="191"/>
        <end position="205"/>
    </location>
</feature>
<dbReference type="AlphaFoldDB" id="A0A016TQS3"/>
<gene>
    <name evidence="2" type="primary">Acey_s0084.g1775</name>
    <name evidence="2" type="ORF">Y032_0084g1775</name>
</gene>
<evidence type="ECO:0000313" key="2">
    <source>
        <dbReference type="EMBL" id="EYC05095.1"/>
    </source>
</evidence>
<keyword evidence="3" id="KW-1185">Reference proteome</keyword>
<comment type="caution">
    <text evidence="2">The sequence shown here is derived from an EMBL/GenBank/DDBJ whole genome shotgun (WGS) entry which is preliminary data.</text>
</comment>
<proteinExistence type="predicted"/>
<organism evidence="2 3">
    <name type="scientific">Ancylostoma ceylanicum</name>
    <dbReference type="NCBI Taxonomy" id="53326"/>
    <lineage>
        <taxon>Eukaryota</taxon>
        <taxon>Metazoa</taxon>
        <taxon>Ecdysozoa</taxon>
        <taxon>Nematoda</taxon>
        <taxon>Chromadorea</taxon>
        <taxon>Rhabditida</taxon>
        <taxon>Rhabditina</taxon>
        <taxon>Rhabditomorpha</taxon>
        <taxon>Strongyloidea</taxon>
        <taxon>Ancylostomatidae</taxon>
        <taxon>Ancylostomatinae</taxon>
        <taxon>Ancylostoma</taxon>
    </lineage>
</organism>
<evidence type="ECO:0000313" key="3">
    <source>
        <dbReference type="Proteomes" id="UP000024635"/>
    </source>
</evidence>
<name>A0A016TQS3_9BILA</name>
<evidence type="ECO:0000256" key="1">
    <source>
        <dbReference type="SAM" id="MobiDB-lite"/>
    </source>
</evidence>
<dbReference type="EMBL" id="JARK01001420">
    <property type="protein sequence ID" value="EYC05095.1"/>
    <property type="molecule type" value="Genomic_DNA"/>
</dbReference>
<dbReference type="OrthoDB" id="5864338at2759"/>
<accession>A0A016TQS3</accession>
<feature type="region of interest" description="Disordered" evidence="1">
    <location>
        <begin position="106"/>
        <end position="127"/>
    </location>
</feature>